<feature type="domain" description="C2H2-type" evidence="8">
    <location>
        <begin position="291"/>
        <end position="314"/>
    </location>
</feature>
<dbReference type="InterPro" id="IPR013087">
    <property type="entry name" value="Znf_C2H2_type"/>
</dbReference>
<evidence type="ECO:0000259" key="9">
    <source>
        <dbReference type="PROSITE" id="PS51915"/>
    </source>
</evidence>
<feature type="domain" description="C2H2-type" evidence="8">
    <location>
        <begin position="411"/>
        <end position="436"/>
    </location>
</feature>
<feature type="domain" description="C2H2-type" evidence="8">
    <location>
        <begin position="234"/>
        <end position="264"/>
    </location>
</feature>
<keyword evidence="2" id="KW-0677">Repeat</keyword>
<protein>
    <submittedName>
        <fullName evidence="10">Uncharacterized protein</fullName>
    </submittedName>
</protein>
<dbReference type="PROSITE" id="PS51915">
    <property type="entry name" value="ZAD"/>
    <property type="match status" value="1"/>
</dbReference>
<dbReference type="Pfam" id="PF13894">
    <property type="entry name" value="zf-C2H2_4"/>
    <property type="match status" value="1"/>
</dbReference>
<keyword evidence="4 6" id="KW-0862">Zinc</keyword>
<feature type="domain" description="C2H2-type" evidence="8">
    <location>
        <begin position="324"/>
        <end position="351"/>
    </location>
</feature>
<dbReference type="SMART" id="SM00355">
    <property type="entry name" value="ZnF_C2H2"/>
    <property type="match status" value="7"/>
</dbReference>
<dbReference type="AlphaFoldDB" id="A0A9N9SAQ4"/>
<evidence type="ECO:0000256" key="3">
    <source>
        <dbReference type="ARBA" id="ARBA00022771"/>
    </source>
</evidence>
<dbReference type="Pfam" id="PF00096">
    <property type="entry name" value="zf-C2H2"/>
    <property type="match status" value="2"/>
</dbReference>
<keyword evidence="1 6" id="KW-0479">Metal-binding</keyword>
<evidence type="ECO:0000256" key="1">
    <source>
        <dbReference type="ARBA" id="ARBA00022723"/>
    </source>
</evidence>
<evidence type="ECO:0000256" key="2">
    <source>
        <dbReference type="ARBA" id="ARBA00022737"/>
    </source>
</evidence>
<feature type="compositionally biased region" description="Acidic residues" evidence="7">
    <location>
        <begin position="161"/>
        <end position="180"/>
    </location>
</feature>
<sequence length="436" mass="50154">MSANNCRFCYSSTTKLISSISDEIVKKFIEYVPEISITAEPQYPSSVCQLCYGKAKISFDFIQKILEVQIKFKGTRSSRKTQSSLKIVSTKSLSTSEALEKVQKVGTISIKKVSAINQTIEPKQTKHEDLLEELEELHEDNDEVYDVDGSSDEEFHVEKPESEDDEEFLEDDEDLSDDNYEPASKKKKGTRNISKARASGSAKKKKAVATPKEKSTNNTSFDCKEIIIEAPIAFSCAKCREKFTNFEALTDHMKSRICHNEQSNCKECGKTFLNKKSLYNHMSSHRPKEKYMCEVCAKEYNHQFDLEAHMESAHQRIVKRDCVYRCTHCNEKFQSHLDLLEHVKEHQREKKEAPRLCEICAKVCPNLKAYQSHIIIHKEKKAHTCAVCGKGFSKLFLFQQHMHVHTGIKAFSCEICNRSYAKRDSLRNHKKRDHPE</sequence>
<evidence type="ECO:0000313" key="10">
    <source>
        <dbReference type="EMBL" id="CAG9811408.1"/>
    </source>
</evidence>
<name>A0A9N9SAQ4_9DIPT</name>
<feature type="domain" description="ZAD" evidence="9">
    <location>
        <begin position="4"/>
        <end position="75"/>
    </location>
</feature>
<dbReference type="GO" id="GO:0008270">
    <property type="term" value="F:zinc ion binding"/>
    <property type="evidence" value="ECO:0007669"/>
    <property type="project" value="UniProtKB-UniRule"/>
</dbReference>
<dbReference type="GO" id="GO:0000977">
    <property type="term" value="F:RNA polymerase II transcription regulatory region sequence-specific DNA binding"/>
    <property type="evidence" value="ECO:0007669"/>
    <property type="project" value="TreeGrafter"/>
</dbReference>
<dbReference type="GO" id="GO:0005634">
    <property type="term" value="C:nucleus"/>
    <property type="evidence" value="ECO:0007669"/>
    <property type="project" value="InterPro"/>
</dbReference>
<feature type="binding site" evidence="6">
    <location>
        <position position="6"/>
    </location>
    <ligand>
        <name>Zn(2+)</name>
        <dbReference type="ChEBI" id="CHEBI:29105"/>
    </ligand>
</feature>
<evidence type="ECO:0000256" key="7">
    <source>
        <dbReference type="SAM" id="MobiDB-lite"/>
    </source>
</evidence>
<reference evidence="10" key="1">
    <citation type="submission" date="2022-01" db="EMBL/GenBank/DDBJ databases">
        <authorList>
            <person name="King R."/>
        </authorList>
    </citation>
    <scope>NUCLEOTIDE SEQUENCE</scope>
</reference>
<evidence type="ECO:0000256" key="4">
    <source>
        <dbReference type="ARBA" id="ARBA00022833"/>
    </source>
</evidence>
<dbReference type="Pfam" id="PF12874">
    <property type="entry name" value="zf-met"/>
    <property type="match status" value="1"/>
</dbReference>
<dbReference type="InterPro" id="IPR036236">
    <property type="entry name" value="Znf_C2H2_sf"/>
</dbReference>
<dbReference type="PANTHER" id="PTHR24379">
    <property type="entry name" value="KRAB AND ZINC FINGER DOMAIN-CONTAINING"/>
    <property type="match status" value="1"/>
</dbReference>
<dbReference type="OrthoDB" id="6077919at2759"/>
<dbReference type="Proteomes" id="UP001153620">
    <property type="component" value="Chromosome 4"/>
</dbReference>
<evidence type="ECO:0000313" key="11">
    <source>
        <dbReference type="Proteomes" id="UP001153620"/>
    </source>
</evidence>
<keyword evidence="3 5" id="KW-0863">Zinc-finger</keyword>
<evidence type="ECO:0000256" key="5">
    <source>
        <dbReference type="PROSITE-ProRule" id="PRU00042"/>
    </source>
</evidence>
<feature type="region of interest" description="Disordered" evidence="7">
    <location>
        <begin position="139"/>
        <end position="217"/>
    </location>
</feature>
<dbReference type="SUPFAM" id="SSF57716">
    <property type="entry name" value="Glucocorticoid receptor-like (DNA-binding domain)"/>
    <property type="match status" value="1"/>
</dbReference>
<keyword evidence="11" id="KW-1185">Reference proteome</keyword>
<feature type="binding site" evidence="6">
    <location>
        <position position="9"/>
    </location>
    <ligand>
        <name>Zn(2+)</name>
        <dbReference type="ChEBI" id="CHEBI:29105"/>
    </ligand>
</feature>
<feature type="binding site" evidence="6">
    <location>
        <position position="48"/>
    </location>
    <ligand>
        <name>Zn(2+)</name>
        <dbReference type="ChEBI" id="CHEBI:29105"/>
    </ligand>
</feature>
<feature type="compositionally biased region" description="Acidic residues" evidence="7">
    <location>
        <begin position="139"/>
        <end position="152"/>
    </location>
</feature>
<dbReference type="EMBL" id="OU895880">
    <property type="protein sequence ID" value="CAG9811408.1"/>
    <property type="molecule type" value="Genomic_DNA"/>
</dbReference>
<dbReference type="PANTHER" id="PTHR24379:SF127">
    <property type="entry name" value="BLOODY FINGERS-RELATED"/>
    <property type="match status" value="1"/>
</dbReference>
<dbReference type="GO" id="GO:0000981">
    <property type="term" value="F:DNA-binding transcription factor activity, RNA polymerase II-specific"/>
    <property type="evidence" value="ECO:0007669"/>
    <property type="project" value="TreeGrafter"/>
</dbReference>
<dbReference type="SMART" id="SM00868">
    <property type="entry name" value="zf-AD"/>
    <property type="match status" value="1"/>
</dbReference>
<dbReference type="Gene3D" id="3.30.160.60">
    <property type="entry name" value="Classic Zinc Finger"/>
    <property type="match status" value="4"/>
</dbReference>
<feature type="binding site" evidence="6">
    <location>
        <position position="51"/>
    </location>
    <ligand>
        <name>Zn(2+)</name>
        <dbReference type="ChEBI" id="CHEBI:29105"/>
    </ligand>
</feature>
<dbReference type="PROSITE" id="PS50157">
    <property type="entry name" value="ZINC_FINGER_C2H2_2"/>
    <property type="match status" value="6"/>
</dbReference>
<dbReference type="PROSITE" id="PS00028">
    <property type="entry name" value="ZINC_FINGER_C2H2_1"/>
    <property type="match status" value="5"/>
</dbReference>
<evidence type="ECO:0000259" key="8">
    <source>
        <dbReference type="PROSITE" id="PS50157"/>
    </source>
</evidence>
<feature type="domain" description="C2H2-type" evidence="8">
    <location>
        <begin position="263"/>
        <end position="290"/>
    </location>
</feature>
<accession>A0A9N9SAQ4</accession>
<organism evidence="10 11">
    <name type="scientific">Chironomus riparius</name>
    <dbReference type="NCBI Taxonomy" id="315576"/>
    <lineage>
        <taxon>Eukaryota</taxon>
        <taxon>Metazoa</taxon>
        <taxon>Ecdysozoa</taxon>
        <taxon>Arthropoda</taxon>
        <taxon>Hexapoda</taxon>
        <taxon>Insecta</taxon>
        <taxon>Pterygota</taxon>
        <taxon>Neoptera</taxon>
        <taxon>Endopterygota</taxon>
        <taxon>Diptera</taxon>
        <taxon>Nematocera</taxon>
        <taxon>Chironomoidea</taxon>
        <taxon>Chironomidae</taxon>
        <taxon>Chironominae</taxon>
        <taxon>Chironomus</taxon>
    </lineage>
</organism>
<dbReference type="InterPro" id="IPR012934">
    <property type="entry name" value="Znf_AD"/>
</dbReference>
<gene>
    <name evidence="10" type="ORF">CHIRRI_LOCUS14217</name>
</gene>
<evidence type="ECO:0000256" key="6">
    <source>
        <dbReference type="PROSITE-ProRule" id="PRU01263"/>
    </source>
</evidence>
<dbReference type="SUPFAM" id="SSF57667">
    <property type="entry name" value="beta-beta-alpha zinc fingers"/>
    <property type="match status" value="3"/>
</dbReference>
<reference evidence="10" key="2">
    <citation type="submission" date="2022-10" db="EMBL/GenBank/DDBJ databases">
        <authorList>
            <consortium name="ENA_rothamsted_submissions"/>
            <consortium name="culmorum"/>
            <person name="King R."/>
        </authorList>
    </citation>
    <scope>NUCLEOTIDE SEQUENCE</scope>
</reference>
<proteinExistence type="predicted"/>
<feature type="domain" description="C2H2-type" evidence="8">
    <location>
        <begin position="383"/>
        <end position="410"/>
    </location>
</feature>